<evidence type="ECO:0000313" key="5">
    <source>
        <dbReference type="Proteomes" id="UP000034231"/>
    </source>
</evidence>
<name>A0A0G0LCI5_9BACT</name>
<evidence type="ECO:0000256" key="2">
    <source>
        <dbReference type="SAM" id="MobiDB-lite"/>
    </source>
</evidence>
<keyword evidence="1" id="KW-0175">Coiled coil</keyword>
<proteinExistence type="predicted"/>
<feature type="compositionally biased region" description="Polar residues" evidence="2">
    <location>
        <begin position="17"/>
        <end position="35"/>
    </location>
</feature>
<dbReference type="Proteomes" id="UP000034231">
    <property type="component" value="Unassembled WGS sequence"/>
</dbReference>
<accession>A0A0G0LCI5</accession>
<evidence type="ECO:0000259" key="3">
    <source>
        <dbReference type="Pfam" id="PF18904"/>
    </source>
</evidence>
<sequence>MAGGAIMGKFDPKKINSFKSGNSSEVLKDSQTNSAPKKFSLSGILGLNQTVELNNQTAKTENWGKEFFGNVNLLQQQEKVLFDQHQKELEKVVTELQEEIKKLTSSTDNLEKNVQNISLENIPEASEYQINFLIRIKNFIANFRKNINEAGTWLESFSQKKKKKNYFWNTARNKKRGGDQYLMSNEHSASRSVN</sequence>
<organism evidence="4 5">
    <name type="scientific">Candidatus Shapirobacteria bacterium GW2011_GWE1_38_10</name>
    <dbReference type="NCBI Taxonomy" id="1618488"/>
    <lineage>
        <taxon>Bacteria</taxon>
        <taxon>Candidatus Shapironibacteriota</taxon>
    </lineage>
</organism>
<evidence type="ECO:0000256" key="1">
    <source>
        <dbReference type="SAM" id="Coils"/>
    </source>
</evidence>
<dbReference type="EMBL" id="LBTX01000006">
    <property type="protein sequence ID" value="KKQ50361.1"/>
    <property type="molecule type" value="Genomic_DNA"/>
</dbReference>
<reference evidence="4 5" key="1">
    <citation type="journal article" date="2015" name="Nature">
        <title>rRNA introns, odd ribosomes, and small enigmatic genomes across a large radiation of phyla.</title>
        <authorList>
            <person name="Brown C.T."/>
            <person name="Hug L.A."/>
            <person name="Thomas B.C."/>
            <person name="Sharon I."/>
            <person name="Castelle C.J."/>
            <person name="Singh A."/>
            <person name="Wilkins M.J."/>
            <person name="Williams K.H."/>
            <person name="Banfield J.F."/>
        </authorList>
    </citation>
    <scope>NUCLEOTIDE SEQUENCE [LARGE SCALE GENOMIC DNA]</scope>
</reference>
<dbReference type="InterPro" id="IPR043719">
    <property type="entry name" value="DUF5660"/>
</dbReference>
<dbReference type="AlphaFoldDB" id="A0A0G0LCI5"/>
<feature type="coiled-coil region" evidence="1">
    <location>
        <begin position="82"/>
        <end position="120"/>
    </location>
</feature>
<comment type="caution">
    <text evidence="4">The sequence shown here is derived from an EMBL/GenBank/DDBJ whole genome shotgun (WGS) entry which is preliminary data.</text>
</comment>
<evidence type="ECO:0000313" key="4">
    <source>
        <dbReference type="EMBL" id="KKQ50361.1"/>
    </source>
</evidence>
<feature type="region of interest" description="Disordered" evidence="2">
    <location>
        <begin position="1"/>
        <end position="35"/>
    </location>
</feature>
<feature type="domain" description="DUF5660" evidence="3">
    <location>
        <begin position="85"/>
        <end position="193"/>
    </location>
</feature>
<protein>
    <recommendedName>
        <fullName evidence="3">DUF5660 domain-containing protein</fullName>
    </recommendedName>
</protein>
<gene>
    <name evidence="4" type="ORF">US68_C0006G0041</name>
</gene>
<dbReference type="Pfam" id="PF18904">
    <property type="entry name" value="DUF5660"/>
    <property type="match status" value="1"/>
</dbReference>